<dbReference type="GO" id="GO:0006882">
    <property type="term" value="P:intracellular zinc ion homeostasis"/>
    <property type="evidence" value="ECO:0007669"/>
    <property type="project" value="TreeGrafter"/>
</dbReference>
<dbReference type="PANTHER" id="PTHR23299">
    <property type="entry name" value="METALLOTHIONEIN"/>
    <property type="match status" value="1"/>
</dbReference>
<evidence type="ECO:0000256" key="1">
    <source>
        <dbReference type="ARBA" id="ARBA00002597"/>
    </source>
</evidence>
<keyword evidence="3" id="KW-0479">Metal-binding</keyword>
<keyword evidence="4" id="KW-0480">Metal-thiolate cluster</keyword>
<evidence type="ECO:0000256" key="3">
    <source>
        <dbReference type="ARBA" id="ARBA00022723"/>
    </source>
</evidence>
<dbReference type="GO" id="GO:0071276">
    <property type="term" value="P:cellular response to cadmium ion"/>
    <property type="evidence" value="ECO:0007669"/>
    <property type="project" value="TreeGrafter"/>
</dbReference>
<dbReference type="SUPFAM" id="SSF57868">
    <property type="entry name" value="Metallothionein"/>
    <property type="match status" value="1"/>
</dbReference>
<reference evidence="5 6" key="1">
    <citation type="submission" date="2013-03" db="EMBL/GenBank/DDBJ databases">
        <authorList>
            <person name="Warren W."/>
            <person name="Wilson R.K."/>
        </authorList>
    </citation>
    <scope>NUCLEOTIDE SEQUENCE</scope>
</reference>
<dbReference type="AlphaFoldDB" id="A0A2K5W4H5"/>
<dbReference type="Proteomes" id="UP000233100">
    <property type="component" value="Chromosome 20"/>
</dbReference>
<dbReference type="GO" id="GO:0071280">
    <property type="term" value="P:cellular response to copper ion"/>
    <property type="evidence" value="ECO:0007669"/>
    <property type="project" value="TreeGrafter"/>
</dbReference>
<evidence type="ECO:0000313" key="5">
    <source>
        <dbReference type="Ensembl" id="ENSMFAP00000031953.2"/>
    </source>
</evidence>
<name>A0A2K5W4H5_MACFA</name>
<evidence type="ECO:0000256" key="2">
    <source>
        <dbReference type="ARBA" id="ARBA00007283"/>
    </source>
</evidence>
<dbReference type="STRING" id="9541.ENSMFAP00000031953"/>
<organism evidence="5 6">
    <name type="scientific">Macaca fascicularis</name>
    <name type="common">Crab-eating macaque</name>
    <name type="synonym">Cynomolgus monkey</name>
    <dbReference type="NCBI Taxonomy" id="9541"/>
    <lineage>
        <taxon>Eukaryota</taxon>
        <taxon>Metazoa</taxon>
        <taxon>Chordata</taxon>
        <taxon>Craniata</taxon>
        <taxon>Vertebrata</taxon>
        <taxon>Euteleostomi</taxon>
        <taxon>Mammalia</taxon>
        <taxon>Eutheria</taxon>
        <taxon>Euarchontoglires</taxon>
        <taxon>Primates</taxon>
        <taxon>Haplorrhini</taxon>
        <taxon>Catarrhini</taxon>
        <taxon>Cercopithecidae</taxon>
        <taxon>Cercopithecinae</taxon>
        <taxon>Macaca</taxon>
    </lineage>
</organism>
<dbReference type="PANTHER" id="PTHR23299:SF22">
    <property type="entry name" value="METALLOTHIONEIN-1G"/>
    <property type="match status" value="1"/>
</dbReference>
<dbReference type="GO" id="GO:0010273">
    <property type="term" value="P:detoxification of copper ion"/>
    <property type="evidence" value="ECO:0007669"/>
    <property type="project" value="TreeGrafter"/>
</dbReference>
<keyword evidence="6" id="KW-1185">Reference proteome</keyword>
<reference evidence="5" key="2">
    <citation type="submission" date="2025-08" db="UniProtKB">
        <authorList>
            <consortium name="Ensembl"/>
        </authorList>
    </citation>
    <scope>IDENTIFICATION</scope>
</reference>
<dbReference type="VEuPathDB" id="HostDB:ENSMFAG00000037022"/>
<comment type="function">
    <text evidence="1">Metallothioneins have a high content of cysteine residues that bind various heavy metals; these proteins are transcriptionally regulated by both heavy metals and glucocorticoids.</text>
</comment>
<dbReference type="Pfam" id="PF00131">
    <property type="entry name" value="Metallothio"/>
    <property type="match status" value="1"/>
</dbReference>
<comment type="similarity">
    <text evidence="2">Belongs to the metallothionein superfamily. Type 1 family.</text>
</comment>
<dbReference type="GO" id="GO:0046872">
    <property type="term" value="F:metal ion binding"/>
    <property type="evidence" value="ECO:0007669"/>
    <property type="project" value="UniProtKB-KW"/>
</dbReference>
<proteinExistence type="inferred from homology"/>
<dbReference type="GeneTree" id="ENSGT00950000182967"/>
<dbReference type="PROSITE" id="PS00203">
    <property type="entry name" value="METALLOTHIONEIN_VRT"/>
    <property type="match status" value="1"/>
</dbReference>
<dbReference type="InterPro" id="IPR018064">
    <property type="entry name" value="Metalthion_vert_metal_BS"/>
</dbReference>
<dbReference type="Bgee" id="ENSMFAG00000037022">
    <property type="expression patterns" value="Expressed in lymph node and 6 other cell types or tissues"/>
</dbReference>
<accession>A0A2K5W4H5</accession>
<evidence type="ECO:0000313" key="6">
    <source>
        <dbReference type="Proteomes" id="UP000233100"/>
    </source>
</evidence>
<dbReference type="InterPro" id="IPR000006">
    <property type="entry name" value="Metalthion_vert"/>
</dbReference>
<dbReference type="PRINTS" id="PR00860">
    <property type="entry name" value="MTVERTEBRATE"/>
</dbReference>
<dbReference type="InterPro" id="IPR017854">
    <property type="entry name" value="Metalthion_dom_sf"/>
</dbReference>
<dbReference type="Gene3D" id="4.10.10.10">
    <property type="entry name" value="Metallothionein Isoform II"/>
    <property type="match status" value="1"/>
</dbReference>
<evidence type="ECO:0000256" key="4">
    <source>
        <dbReference type="ARBA" id="ARBA00022851"/>
    </source>
</evidence>
<dbReference type="GO" id="GO:0005634">
    <property type="term" value="C:nucleus"/>
    <property type="evidence" value="ECO:0007669"/>
    <property type="project" value="TreeGrafter"/>
</dbReference>
<dbReference type="InterPro" id="IPR023587">
    <property type="entry name" value="Metalthion_dom_sf_vert"/>
</dbReference>
<sequence>RCAKAGSGGGAAVGTQRYSGNCAPDPSTAHSPAQDLGRGGLIRAGASAGRVQARGGAFAPGPLPLTIKAAPGCGAPPRLPRVPYRLSTSCLGSPTSPRLEMDPNCSCTTGGSCTCTESCKCKECKCTFCKKSCCSCCPVSCAKCAQGCICKGALEKCSCCD</sequence>
<dbReference type="GO" id="GO:0005737">
    <property type="term" value="C:cytoplasm"/>
    <property type="evidence" value="ECO:0007669"/>
    <property type="project" value="TreeGrafter"/>
</dbReference>
<dbReference type="GO" id="GO:0071294">
    <property type="term" value="P:cellular response to zinc ion"/>
    <property type="evidence" value="ECO:0007669"/>
    <property type="project" value="TreeGrafter"/>
</dbReference>
<reference evidence="5" key="3">
    <citation type="submission" date="2025-09" db="UniProtKB">
        <authorList>
            <consortium name="Ensembl"/>
        </authorList>
    </citation>
    <scope>IDENTIFICATION</scope>
</reference>
<dbReference type="Ensembl" id="ENSMFAT00000006174.2">
    <property type="protein sequence ID" value="ENSMFAP00000031953.2"/>
    <property type="gene ID" value="ENSMFAG00000037022.2"/>
</dbReference>
<dbReference type="FunFam" id="4.10.10.10:FF:000001">
    <property type="entry name" value="Metallothionein"/>
    <property type="match status" value="1"/>
</dbReference>
<protein>
    <submittedName>
        <fullName evidence="5">Uncharacterized protein</fullName>
    </submittedName>
</protein>